<organism evidence="2 3">
    <name type="scientific">Reticulomyxa filosa</name>
    <dbReference type="NCBI Taxonomy" id="46433"/>
    <lineage>
        <taxon>Eukaryota</taxon>
        <taxon>Sar</taxon>
        <taxon>Rhizaria</taxon>
        <taxon>Retaria</taxon>
        <taxon>Foraminifera</taxon>
        <taxon>Monothalamids</taxon>
        <taxon>Reticulomyxidae</taxon>
        <taxon>Reticulomyxa</taxon>
    </lineage>
</organism>
<evidence type="ECO:0000313" key="3">
    <source>
        <dbReference type="Proteomes" id="UP000023152"/>
    </source>
</evidence>
<protein>
    <recommendedName>
        <fullName evidence="1">B30.2/SPRY domain-containing protein</fullName>
    </recommendedName>
</protein>
<dbReference type="Pfam" id="PF00622">
    <property type="entry name" value="SPRY"/>
    <property type="match status" value="1"/>
</dbReference>
<dbReference type="OrthoDB" id="5951542at2759"/>
<feature type="domain" description="B30.2/SPRY" evidence="1">
    <location>
        <begin position="1"/>
        <end position="168"/>
    </location>
</feature>
<dbReference type="Proteomes" id="UP000023152">
    <property type="component" value="Unassembled WGS sequence"/>
</dbReference>
<dbReference type="PANTHER" id="PTHR12245">
    <property type="entry name" value="SPRY DOMAIN CONTAINING SOCS BOX PROTEIN"/>
    <property type="match status" value="1"/>
</dbReference>
<dbReference type="CDD" id="cd11709">
    <property type="entry name" value="SPRY"/>
    <property type="match status" value="1"/>
</dbReference>
<name>X6MZH5_RETFI</name>
<dbReference type="InterPro" id="IPR003877">
    <property type="entry name" value="SPRY_dom"/>
</dbReference>
<gene>
    <name evidence="2" type="ORF">RFI_18806</name>
</gene>
<proteinExistence type="predicted"/>
<accession>X6MZH5</accession>
<dbReference type="PROSITE" id="PS50188">
    <property type="entry name" value="B302_SPRY"/>
    <property type="match status" value="1"/>
</dbReference>
<dbReference type="AlphaFoldDB" id="X6MZH5"/>
<keyword evidence="3" id="KW-1185">Reference proteome</keyword>
<dbReference type="Gene3D" id="2.60.120.920">
    <property type="match status" value="1"/>
</dbReference>
<dbReference type="PANTHER" id="PTHR12245:SF5">
    <property type="entry name" value="SPRY DOMAIN-CONTAINING SOCS BOX PROTEIN 3"/>
    <property type="match status" value="1"/>
</dbReference>
<reference evidence="2 3" key="1">
    <citation type="journal article" date="2013" name="Curr. Biol.">
        <title>The Genome of the Foraminiferan Reticulomyxa filosa.</title>
        <authorList>
            <person name="Glockner G."/>
            <person name="Hulsmann N."/>
            <person name="Schleicher M."/>
            <person name="Noegel A.A."/>
            <person name="Eichinger L."/>
            <person name="Gallinger C."/>
            <person name="Pawlowski J."/>
            <person name="Sierra R."/>
            <person name="Euteneuer U."/>
            <person name="Pillet L."/>
            <person name="Moustafa A."/>
            <person name="Platzer M."/>
            <person name="Groth M."/>
            <person name="Szafranski K."/>
            <person name="Schliwa M."/>
        </authorList>
    </citation>
    <scope>NUCLEOTIDE SEQUENCE [LARGE SCALE GENOMIC DNA]</scope>
</reference>
<dbReference type="InterPro" id="IPR043136">
    <property type="entry name" value="B30.2/SPRY_sf"/>
</dbReference>
<evidence type="ECO:0000313" key="2">
    <source>
        <dbReference type="EMBL" id="ETO18460.1"/>
    </source>
</evidence>
<dbReference type="InterPro" id="IPR013320">
    <property type="entry name" value="ConA-like_dom_sf"/>
</dbReference>
<evidence type="ECO:0000259" key="1">
    <source>
        <dbReference type="PROSITE" id="PS50188"/>
    </source>
</evidence>
<dbReference type="InterPro" id="IPR050672">
    <property type="entry name" value="FBXO45-Fsn/SPSB_families"/>
</dbReference>
<dbReference type="InterPro" id="IPR001870">
    <property type="entry name" value="B30.2/SPRY"/>
</dbReference>
<comment type="caution">
    <text evidence="2">The sequence shown here is derived from an EMBL/GenBank/DDBJ whole genome shotgun (WGS) entry which is preliminary data.</text>
</comment>
<sequence>MYAGTQLRIEGDSCLSKNSIQDGNSALGSLEVTKDMKVGWTLKIMQGTHAAVGVMRTDDSLKKNDAKYRKLLNTIFCTDRLGYGYFGKDGGVMKGGKYRKYGNGYKAGDTVTVLLDMATSQVEFGKGDKSQGIAFSNIPIGSYRLAVMLPKKMHKVVIEKVQVWQVDK</sequence>
<dbReference type="EMBL" id="ASPP01014875">
    <property type="protein sequence ID" value="ETO18460.1"/>
    <property type="molecule type" value="Genomic_DNA"/>
</dbReference>
<dbReference type="SUPFAM" id="SSF49899">
    <property type="entry name" value="Concanavalin A-like lectins/glucanases"/>
    <property type="match status" value="1"/>
</dbReference>